<organism evidence="2 3">
    <name type="scientific">Megalurothrips usitatus</name>
    <name type="common">bean blossom thrips</name>
    <dbReference type="NCBI Taxonomy" id="439358"/>
    <lineage>
        <taxon>Eukaryota</taxon>
        <taxon>Metazoa</taxon>
        <taxon>Ecdysozoa</taxon>
        <taxon>Arthropoda</taxon>
        <taxon>Hexapoda</taxon>
        <taxon>Insecta</taxon>
        <taxon>Pterygota</taxon>
        <taxon>Neoptera</taxon>
        <taxon>Paraneoptera</taxon>
        <taxon>Thysanoptera</taxon>
        <taxon>Terebrantia</taxon>
        <taxon>Thripoidea</taxon>
        <taxon>Thripidae</taxon>
        <taxon>Megalurothrips</taxon>
    </lineage>
</organism>
<protein>
    <recommendedName>
        <fullName evidence="4">TraB domain-containing protein</fullName>
    </recommendedName>
</protein>
<dbReference type="InterPro" id="IPR046345">
    <property type="entry name" value="TraB_PrgY-like"/>
</dbReference>
<dbReference type="AlphaFoldDB" id="A0AAV7XLJ4"/>
<dbReference type="Pfam" id="PF01963">
    <property type="entry name" value="TraB_PrgY_gumN"/>
    <property type="match status" value="1"/>
</dbReference>
<keyword evidence="3" id="KW-1185">Reference proteome</keyword>
<name>A0AAV7XLJ4_9NEOP</name>
<comment type="caution">
    <text evidence="2">The sequence shown here is derived from an EMBL/GenBank/DDBJ whole genome shotgun (WGS) entry which is preliminary data.</text>
</comment>
<dbReference type="InterPro" id="IPR002816">
    <property type="entry name" value="TraB/PrgY/GumN_fam"/>
</dbReference>
<evidence type="ECO:0000313" key="2">
    <source>
        <dbReference type="EMBL" id="KAJ1527009.1"/>
    </source>
</evidence>
<reference evidence="2" key="1">
    <citation type="submission" date="2022-12" db="EMBL/GenBank/DDBJ databases">
        <title>Chromosome-level genome assembly of the bean flower thrips Megalurothrips usitatus.</title>
        <authorList>
            <person name="Ma L."/>
            <person name="Liu Q."/>
            <person name="Li H."/>
            <person name="Cai W."/>
        </authorList>
    </citation>
    <scope>NUCLEOTIDE SEQUENCE</scope>
    <source>
        <strain evidence="2">Cailab_2022a</strain>
    </source>
</reference>
<accession>A0AAV7XLJ4</accession>
<feature type="compositionally biased region" description="Basic and acidic residues" evidence="1">
    <location>
        <begin position="133"/>
        <end position="159"/>
    </location>
</feature>
<feature type="region of interest" description="Disordered" evidence="1">
    <location>
        <begin position="1"/>
        <end position="20"/>
    </location>
</feature>
<proteinExistence type="predicted"/>
<feature type="region of interest" description="Disordered" evidence="1">
    <location>
        <begin position="85"/>
        <end position="159"/>
    </location>
</feature>
<sequence length="482" mass="52907">MSDFANMNVSTDNDSSVYATPDTTLLIDSSSSFEDSLNMNTSLIAAERGVPHSHKKPVNINLDNSAAISIGEPSSFFDNSFSSTRSEATVRESPDSSSTLEDGEDPASDISDVGSELDTSVSDKPPSAYISPEKAEDAGKHSEKTIEVKNPDNNTAKEGDWYDEYTGKTFPHTVARLPSPIGAQVYLIGTVHFSSQSCDDVSKVIEAVRPHIVFVELCPSRYFYLHMDEATLMAETKNLNFAKVRQLIRTNGLLGGLLFAFLHNTSAQIAEQVGTAPGLEFQRAAVEAAKIPNCIIHLGDRPLGTTLRRVIASLSWWDLIKLVFSLLMDSNDITKEEIEKMKNHGTLNDLLDEMAENLPAVRHVFLDERDTYMAHSLQLASMQVQMDEKNNQMPSRVVGVVGIGHMKGIMAKYGKVTSDEVIPISLIPPRSLSTRVLSFTVSASFWGLIIYGVTRISPIRRNLPTVNGIMSLASSATNYLRR</sequence>
<dbReference type="EMBL" id="JAPTSV010000006">
    <property type="protein sequence ID" value="KAJ1527009.1"/>
    <property type="molecule type" value="Genomic_DNA"/>
</dbReference>
<dbReference type="CDD" id="cd14726">
    <property type="entry name" value="TraB_PrgY-like"/>
    <property type="match status" value="1"/>
</dbReference>
<dbReference type="Proteomes" id="UP001075354">
    <property type="component" value="Chromosome 6"/>
</dbReference>
<gene>
    <name evidence="2" type="ORF">ONE63_008553</name>
</gene>
<evidence type="ECO:0000313" key="3">
    <source>
        <dbReference type="Proteomes" id="UP001075354"/>
    </source>
</evidence>
<evidence type="ECO:0008006" key="4">
    <source>
        <dbReference type="Google" id="ProtNLM"/>
    </source>
</evidence>
<evidence type="ECO:0000256" key="1">
    <source>
        <dbReference type="SAM" id="MobiDB-lite"/>
    </source>
</evidence>
<dbReference type="PANTHER" id="PTHR21530">
    <property type="entry name" value="PHEROMONE SHUTDOWN PROTEIN"/>
    <property type="match status" value="1"/>
</dbReference>
<dbReference type="PANTHER" id="PTHR21530:SF7">
    <property type="entry name" value="TRAB DOMAIN-CONTAINING PROTEIN"/>
    <property type="match status" value="1"/>
</dbReference>